<evidence type="ECO:0000313" key="2">
    <source>
        <dbReference type="EMBL" id="KGE02602.1"/>
    </source>
</evidence>
<sequence length="531" mass="57269">MASAEKIPVLRISDYNTTGLTGSESLTSEESPLSRLTRGKGGSQDDERGGSFGIGSAVGPMASDLCTVIYISIAEDTGESVMGAYTRLATHTLDGESYRAEGHFTRLTREDDFEYVRPAPTIGPFSPRTEPGTDIYVLGYRMADRDPELERVRDAMIDNFMAAIFQGKLIVEGCAPGNDWTLDSSTLRGFTTGRPEAHAFYEALMDPEPAEKEIPHVGKVRLFVNIDDRLEKKLHTITMRTPLMKIDTFRHNSISAKYAAVLICDSHEGNKYLRQLEPPQHHIWDPARDPKYGSSVINQLKKFTREALKERIVTDVGDEVTIDGLSRFLPTEAPIAATRGAPAIPSSEPGTEATDVESATVQGGGGEQHPHVNAPAKKVRVKVQRPATGDGTEDTSRGKETGGAGKRRTKDVGLPGKGAAGDGASRIEGKDLSFRSWSTPAAGGSDAVTTLAVRARQDESGDIQLVGLGPGGDPEPSYVLPISRAVLHEGGKTRDITVSENTLKDVHLKGGQLTRIDVHMPAGERYRLGVA</sequence>
<dbReference type="AlphaFoldDB" id="A0A095VMD7"/>
<feature type="region of interest" description="Disordered" evidence="1">
    <location>
        <begin position="18"/>
        <end position="54"/>
    </location>
</feature>
<reference evidence="2 3" key="1">
    <citation type="journal article" date="2014" name="Genome Announc.">
        <title>Genome Sequence of Gammaproteobacterial Pseudohaliea rubra Type Strain DSM 19751, Isolated from Coastal Seawater of the Mediterranean Sea.</title>
        <authorList>
            <person name="Spring S."/>
            <person name="Fiebig A."/>
            <person name="Riedel T."/>
            <person name="Goker M."/>
            <person name="Klenk H.P."/>
        </authorList>
    </citation>
    <scope>NUCLEOTIDE SEQUENCE [LARGE SCALE GENOMIC DNA]</scope>
    <source>
        <strain evidence="2 3">DSM 19751</strain>
    </source>
</reference>
<feature type="compositionally biased region" description="Low complexity" evidence="1">
    <location>
        <begin position="18"/>
        <end position="36"/>
    </location>
</feature>
<keyword evidence="3" id="KW-1185">Reference proteome</keyword>
<feature type="region of interest" description="Disordered" evidence="1">
    <location>
        <begin position="339"/>
        <end position="426"/>
    </location>
</feature>
<comment type="caution">
    <text evidence="2">The sequence shown here is derived from an EMBL/GenBank/DDBJ whole genome shotgun (WGS) entry which is preliminary data.</text>
</comment>
<evidence type="ECO:0000256" key="1">
    <source>
        <dbReference type="SAM" id="MobiDB-lite"/>
    </source>
</evidence>
<dbReference type="eggNOG" id="COG3727">
    <property type="taxonomic scope" value="Bacteria"/>
</dbReference>
<evidence type="ECO:0000313" key="3">
    <source>
        <dbReference type="Proteomes" id="UP000029640"/>
    </source>
</evidence>
<protein>
    <submittedName>
        <fullName evidence="2">Uncharacterized protein</fullName>
    </submittedName>
</protein>
<gene>
    <name evidence="2" type="ORF">HRUBRA_02867</name>
</gene>
<organism evidence="2 3">
    <name type="scientific">Pseudohaliea rubra DSM 19751</name>
    <dbReference type="NCBI Taxonomy" id="1265313"/>
    <lineage>
        <taxon>Bacteria</taxon>
        <taxon>Pseudomonadati</taxon>
        <taxon>Pseudomonadota</taxon>
        <taxon>Gammaproteobacteria</taxon>
        <taxon>Cellvibrionales</taxon>
        <taxon>Halieaceae</taxon>
        <taxon>Pseudohaliea</taxon>
    </lineage>
</organism>
<name>A0A095VMD7_9GAMM</name>
<dbReference type="EMBL" id="AUVB01000089">
    <property type="protein sequence ID" value="KGE02602.1"/>
    <property type="molecule type" value="Genomic_DNA"/>
</dbReference>
<accession>A0A095VMD7</accession>
<proteinExistence type="predicted"/>
<dbReference type="HOGENOM" id="CLU_432569_0_0_6"/>
<dbReference type="Proteomes" id="UP000029640">
    <property type="component" value="Unassembled WGS sequence"/>
</dbReference>